<comment type="catalytic activity">
    <reaction evidence="7">
        <text>a 2'-deoxycytidine in DNA + S-adenosyl-L-methionine = a 5-methyl-2'-deoxycytidine in DNA + S-adenosyl-L-homocysteine + H(+)</text>
        <dbReference type="Rhea" id="RHEA:13681"/>
        <dbReference type="Rhea" id="RHEA-COMP:11369"/>
        <dbReference type="Rhea" id="RHEA-COMP:11370"/>
        <dbReference type="ChEBI" id="CHEBI:15378"/>
        <dbReference type="ChEBI" id="CHEBI:57856"/>
        <dbReference type="ChEBI" id="CHEBI:59789"/>
        <dbReference type="ChEBI" id="CHEBI:85452"/>
        <dbReference type="ChEBI" id="CHEBI:85454"/>
        <dbReference type="EC" id="2.1.1.37"/>
    </reaction>
</comment>
<dbReference type="EMBL" id="SLYC01000044">
    <property type="protein sequence ID" value="TCP97846.1"/>
    <property type="molecule type" value="Genomic_DNA"/>
</dbReference>
<evidence type="ECO:0000313" key="8">
    <source>
        <dbReference type="EMBL" id="TCP97846.1"/>
    </source>
</evidence>
<evidence type="ECO:0000313" key="9">
    <source>
        <dbReference type="Proteomes" id="UP000295504"/>
    </source>
</evidence>
<dbReference type="AlphaFoldDB" id="A0A4R2T8D9"/>
<dbReference type="Proteomes" id="UP000295504">
    <property type="component" value="Unassembled WGS sequence"/>
</dbReference>
<dbReference type="PANTHER" id="PTHR10629">
    <property type="entry name" value="CYTOSINE-SPECIFIC METHYLTRANSFERASE"/>
    <property type="match status" value="1"/>
</dbReference>
<keyword evidence="4" id="KW-0680">Restriction system</keyword>
<evidence type="ECO:0000256" key="1">
    <source>
        <dbReference type="ARBA" id="ARBA00022603"/>
    </source>
</evidence>
<dbReference type="GO" id="GO:0003677">
    <property type="term" value="F:DNA binding"/>
    <property type="evidence" value="ECO:0007669"/>
    <property type="project" value="TreeGrafter"/>
</dbReference>
<keyword evidence="9" id="KW-1185">Reference proteome</keyword>
<evidence type="ECO:0000256" key="5">
    <source>
        <dbReference type="PROSITE-ProRule" id="PRU01016"/>
    </source>
</evidence>
<dbReference type="SUPFAM" id="SSF53335">
    <property type="entry name" value="S-adenosyl-L-methionine-dependent methyltransferases"/>
    <property type="match status" value="1"/>
</dbReference>
<dbReference type="InterPro" id="IPR001525">
    <property type="entry name" value="C5_MeTfrase"/>
</dbReference>
<comment type="similarity">
    <text evidence="5 6">Belongs to the class I-like SAM-binding methyltransferase superfamily. C5-methyltransferase family.</text>
</comment>
<dbReference type="PRINTS" id="PR00105">
    <property type="entry name" value="C5METTRFRASE"/>
</dbReference>
<dbReference type="PROSITE" id="PS00094">
    <property type="entry name" value="C5_MTASE_1"/>
    <property type="match status" value="1"/>
</dbReference>
<evidence type="ECO:0000256" key="4">
    <source>
        <dbReference type="ARBA" id="ARBA00022747"/>
    </source>
</evidence>
<feature type="active site" evidence="5">
    <location>
        <position position="78"/>
    </location>
</feature>
<dbReference type="InterPro" id="IPR050390">
    <property type="entry name" value="C5-Methyltransferase"/>
</dbReference>
<sequence>MSYKVLDLFCGAGGLSLGFKNAGFIIAGGVDFNKAAMDTHNANFNTKFHYCGDIQEISDITVVNELNDIDVIIGGPPCQGFSSANRYTPIEDDPRNKLFLEYMRFVRLIKPSVFVIENVQGILTRDNGYAKNKILEITTELGYNVSVSVLNAYDYGVPQTRKRAFFVGIRNDLNKAFNFDSIQPKFTDTTVFDAIGDLEQLENKANFNTLKEILRSPIQNYYYAEKMDQIANHDISTHSKQVVERMKFVPQGGNWRDIPDSMWDTQRNNRHSSAYRRLSYNKPSITIDTGHMNYFHPIFHRVPTVRESARIQTFTDSFVFLGSKTDQFRQVGNAVPAILSECIASAILSSILGG</sequence>
<accession>A0A4R2T8D9</accession>
<comment type="caution">
    <text evidence="8">The sequence shown here is derived from an EMBL/GenBank/DDBJ whole genome shotgun (WGS) entry which is preliminary data.</text>
</comment>
<dbReference type="OrthoDB" id="9813719at2"/>
<organism evidence="8 9">
    <name type="scientific">Serpentinicella alkaliphila</name>
    <dbReference type="NCBI Taxonomy" id="1734049"/>
    <lineage>
        <taxon>Bacteria</taxon>
        <taxon>Bacillati</taxon>
        <taxon>Bacillota</taxon>
        <taxon>Clostridia</taxon>
        <taxon>Peptostreptococcales</taxon>
        <taxon>Natronincolaceae</taxon>
        <taxon>Serpentinicella</taxon>
    </lineage>
</organism>
<evidence type="ECO:0000256" key="7">
    <source>
        <dbReference type="RuleBase" id="RU000417"/>
    </source>
</evidence>
<dbReference type="EC" id="2.1.1.37" evidence="7"/>
<keyword evidence="3 5" id="KW-0949">S-adenosyl-L-methionine</keyword>
<evidence type="ECO:0000256" key="3">
    <source>
        <dbReference type="ARBA" id="ARBA00022691"/>
    </source>
</evidence>
<dbReference type="RefSeq" id="WP_132849439.1">
    <property type="nucleotide sequence ID" value="NZ_CP058648.1"/>
</dbReference>
<reference evidence="8 9" key="1">
    <citation type="submission" date="2019-03" db="EMBL/GenBank/DDBJ databases">
        <title>Genomic Encyclopedia of Type Strains, Phase IV (KMG-IV): sequencing the most valuable type-strain genomes for metagenomic binning, comparative biology and taxonomic classification.</title>
        <authorList>
            <person name="Goeker M."/>
        </authorList>
    </citation>
    <scope>NUCLEOTIDE SEQUENCE [LARGE SCALE GENOMIC DNA]</scope>
    <source>
        <strain evidence="8 9">DSM 100013</strain>
    </source>
</reference>
<evidence type="ECO:0000256" key="2">
    <source>
        <dbReference type="ARBA" id="ARBA00022679"/>
    </source>
</evidence>
<keyword evidence="2 5" id="KW-0808">Transferase</keyword>
<evidence type="ECO:0000256" key="6">
    <source>
        <dbReference type="RuleBase" id="RU000416"/>
    </source>
</evidence>
<name>A0A4R2T8D9_9FIRM</name>
<dbReference type="Gene3D" id="3.40.50.150">
    <property type="entry name" value="Vaccinia Virus protein VP39"/>
    <property type="match status" value="1"/>
</dbReference>
<dbReference type="PROSITE" id="PS51679">
    <property type="entry name" value="SAM_MT_C5"/>
    <property type="match status" value="1"/>
</dbReference>
<dbReference type="GO" id="GO:0003886">
    <property type="term" value="F:DNA (cytosine-5-)-methyltransferase activity"/>
    <property type="evidence" value="ECO:0007669"/>
    <property type="project" value="UniProtKB-EC"/>
</dbReference>
<proteinExistence type="inferred from homology"/>
<dbReference type="CDD" id="cd00315">
    <property type="entry name" value="Cyt_C5_DNA_methylase"/>
    <property type="match status" value="1"/>
</dbReference>
<gene>
    <name evidence="8" type="ORF">EDD79_10445</name>
</gene>
<dbReference type="Gene3D" id="3.90.120.10">
    <property type="entry name" value="DNA Methylase, subunit A, domain 2"/>
    <property type="match status" value="1"/>
</dbReference>
<protein>
    <recommendedName>
        <fullName evidence="7">Cytosine-specific methyltransferase</fullName>
        <ecNumber evidence="7">2.1.1.37</ecNumber>
    </recommendedName>
</protein>
<dbReference type="GO" id="GO:0032259">
    <property type="term" value="P:methylation"/>
    <property type="evidence" value="ECO:0007669"/>
    <property type="project" value="UniProtKB-KW"/>
</dbReference>
<dbReference type="NCBIfam" id="TIGR00675">
    <property type="entry name" value="dcm"/>
    <property type="match status" value="1"/>
</dbReference>
<dbReference type="InterPro" id="IPR018117">
    <property type="entry name" value="C5_DNA_meth_AS"/>
</dbReference>
<dbReference type="PANTHER" id="PTHR10629:SF52">
    <property type="entry name" value="DNA (CYTOSINE-5)-METHYLTRANSFERASE 1"/>
    <property type="match status" value="1"/>
</dbReference>
<dbReference type="GO" id="GO:0044027">
    <property type="term" value="P:negative regulation of gene expression via chromosomal CpG island methylation"/>
    <property type="evidence" value="ECO:0007669"/>
    <property type="project" value="TreeGrafter"/>
</dbReference>
<dbReference type="GO" id="GO:0009307">
    <property type="term" value="P:DNA restriction-modification system"/>
    <property type="evidence" value="ECO:0007669"/>
    <property type="project" value="UniProtKB-KW"/>
</dbReference>
<dbReference type="Pfam" id="PF00145">
    <property type="entry name" value="DNA_methylase"/>
    <property type="match status" value="1"/>
</dbReference>
<dbReference type="InterPro" id="IPR029063">
    <property type="entry name" value="SAM-dependent_MTases_sf"/>
</dbReference>
<keyword evidence="1 5" id="KW-0489">Methyltransferase</keyword>